<name>A0A212T8F4_9BACT</name>
<evidence type="ECO:0000313" key="2">
    <source>
        <dbReference type="EMBL" id="SNC62299.1"/>
    </source>
</evidence>
<accession>A0A212T8F4</accession>
<keyword evidence="3" id="KW-1185">Reference proteome</keyword>
<reference evidence="3" key="1">
    <citation type="submission" date="2017-06" db="EMBL/GenBank/DDBJ databases">
        <authorList>
            <person name="Varghese N."/>
            <person name="Submissions S."/>
        </authorList>
    </citation>
    <scope>NUCLEOTIDE SEQUENCE [LARGE SCALE GENOMIC DNA]</scope>
    <source>
        <strain evidence="3">DSM 11116</strain>
    </source>
</reference>
<dbReference type="AlphaFoldDB" id="A0A212T8F4"/>
<evidence type="ECO:0000256" key="1">
    <source>
        <dbReference type="SAM" id="MobiDB-lite"/>
    </source>
</evidence>
<gene>
    <name evidence="2" type="ORF">SAMN06265337_0642</name>
</gene>
<feature type="region of interest" description="Disordered" evidence="1">
    <location>
        <begin position="41"/>
        <end position="69"/>
    </location>
</feature>
<dbReference type="EMBL" id="FYEW01000001">
    <property type="protein sequence ID" value="SNC62299.1"/>
    <property type="molecule type" value="Genomic_DNA"/>
</dbReference>
<proteinExistence type="predicted"/>
<feature type="compositionally biased region" description="Low complexity" evidence="1">
    <location>
        <begin position="43"/>
        <end position="64"/>
    </location>
</feature>
<dbReference type="Proteomes" id="UP000198131">
    <property type="component" value="Unassembled WGS sequence"/>
</dbReference>
<organism evidence="2 3">
    <name type="scientific">Hymenobacter gelipurpurascens</name>
    <dbReference type="NCBI Taxonomy" id="89968"/>
    <lineage>
        <taxon>Bacteria</taxon>
        <taxon>Pseudomonadati</taxon>
        <taxon>Bacteroidota</taxon>
        <taxon>Cytophagia</taxon>
        <taxon>Cytophagales</taxon>
        <taxon>Hymenobacteraceae</taxon>
        <taxon>Hymenobacter</taxon>
    </lineage>
</organism>
<evidence type="ECO:0000313" key="3">
    <source>
        <dbReference type="Proteomes" id="UP000198131"/>
    </source>
</evidence>
<protein>
    <submittedName>
        <fullName evidence="2">Uncharacterized protein</fullName>
    </submittedName>
</protein>
<sequence length="117" mass="13056">MRKKYVEESKVVKLVPAQFERMVENNSFAEFDKQTILHDPRPKAVAKAAAQPAEPGEPKQPAQPLASLPTLQDAQMRYQQLYNEVAPAVGYNELIDLIKAKDSTAGEEQEEEETDAA</sequence>